<feature type="non-terminal residue" evidence="1">
    <location>
        <position position="213"/>
    </location>
</feature>
<dbReference type="GO" id="GO:0002891">
    <property type="term" value="P:positive regulation of immunoglobulin mediated immune response"/>
    <property type="evidence" value="ECO:0007669"/>
    <property type="project" value="TreeGrafter"/>
</dbReference>
<reference evidence="1" key="1">
    <citation type="submission" date="2019-10" db="EMBL/GenBank/DDBJ databases">
        <title>Bird 10,000 Genomes (B10K) Project - Family phase.</title>
        <authorList>
            <person name="Zhang G."/>
        </authorList>
    </citation>
    <scope>NUCLEOTIDE SEQUENCE</scope>
    <source>
        <strain evidence="1">B10K-DU-002-55</strain>
        <tissue evidence="1">Muscle</tissue>
    </source>
</reference>
<dbReference type="PANTHER" id="PTHR47011">
    <property type="entry name" value="CD226 ANTIGEN"/>
    <property type="match status" value="1"/>
</dbReference>
<sequence>LMDSSVKLTEKMKLQCIYLEKAVIIQTLWMKLYVTHKENTAVLLPIYGMHRKEKYNGRIYFENASRDDKSLSFIKSTLEDDYLYICFIAINPDGTVSCWVLCFSTDIFQASEKQNNPAEGNVAFTCPYEIGNLVQQELWERIKADWADIVVLCNSSGKQSFGSDFKGHTVVDYSDQSNSGIVFQNITTSNFATYCSVASGRNKTYVKISTVAS</sequence>
<dbReference type="Proteomes" id="UP000642973">
    <property type="component" value="Unassembled WGS sequence"/>
</dbReference>
<comment type="caution">
    <text evidence="1">The sequence shown here is derived from an EMBL/GenBank/DDBJ whole genome shotgun (WGS) entry which is preliminary data.</text>
</comment>
<evidence type="ECO:0000313" key="1">
    <source>
        <dbReference type="EMBL" id="NWI52013.1"/>
    </source>
</evidence>
<dbReference type="GO" id="GO:0002729">
    <property type="term" value="P:positive regulation of natural killer cell cytokine production"/>
    <property type="evidence" value="ECO:0007669"/>
    <property type="project" value="InterPro"/>
</dbReference>
<dbReference type="EMBL" id="WEIV01008387">
    <property type="protein sequence ID" value="NWI52013.1"/>
    <property type="molecule type" value="Genomic_DNA"/>
</dbReference>
<proteinExistence type="predicted"/>
<name>A0A851C6C9_CALVR</name>
<protein>
    <submittedName>
        <fullName evidence="1">CD226 protein</fullName>
    </submittedName>
</protein>
<keyword evidence="2" id="KW-1185">Reference proteome</keyword>
<dbReference type="PANTHER" id="PTHR47011:SF1">
    <property type="entry name" value="CD226 ANTIGEN"/>
    <property type="match status" value="1"/>
</dbReference>
<dbReference type="GO" id="GO:0009897">
    <property type="term" value="C:external side of plasma membrane"/>
    <property type="evidence" value="ECO:0007669"/>
    <property type="project" value="TreeGrafter"/>
</dbReference>
<accession>A0A851C6C9</accession>
<dbReference type="InterPro" id="IPR042842">
    <property type="entry name" value="CD226"/>
</dbReference>
<dbReference type="InterPro" id="IPR013783">
    <property type="entry name" value="Ig-like_fold"/>
</dbReference>
<feature type="non-terminal residue" evidence="1">
    <location>
        <position position="1"/>
    </location>
</feature>
<dbReference type="AlphaFoldDB" id="A0A851C6C9"/>
<dbReference type="GO" id="GO:0050839">
    <property type="term" value="F:cell adhesion molecule binding"/>
    <property type="evidence" value="ECO:0007669"/>
    <property type="project" value="TreeGrafter"/>
</dbReference>
<evidence type="ECO:0000313" key="2">
    <source>
        <dbReference type="Proteomes" id="UP000642973"/>
    </source>
</evidence>
<organism evidence="1 2">
    <name type="scientific">Calyptomena viridis</name>
    <name type="common">Lesser green broadbill</name>
    <dbReference type="NCBI Taxonomy" id="135972"/>
    <lineage>
        <taxon>Eukaryota</taxon>
        <taxon>Metazoa</taxon>
        <taxon>Chordata</taxon>
        <taxon>Craniata</taxon>
        <taxon>Vertebrata</taxon>
        <taxon>Euteleostomi</taxon>
        <taxon>Archelosauria</taxon>
        <taxon>Archosauria</taxon>
        <taxon>Dinosauria</taxon>
        <taxon>Saurischia</taxon>
        <taxon>Theropoda</taxon>
        <taxon>Coelurosauria</taxon>
        <taxon>Aves</taxon>
        <taxon>Neognathae</taxon>
        <taxon>Neoaves</taxon>
        <taxon>Telluraves</taxon>
        <taxon>Australaves</taxon>
        <taxon>Passeriformes</taxon>
        <taxon>Eurylaimidae</taxon>
        <taxon>Calyptomena</taxon>
    </lineage>
</organism>
<gene>
    <name evidence="1" type="primary">Cd226</name>
    <name evidence="1" type="ORF">CALVIR_R09491</name>
</gene>
<dbReference type="Gene3D" id="2.60.40.10">
    <property type="entry name" value="Immunoglobulins"/>
    <property type="match status" value="2"/>
</dbReference>